<evidence type="ECO:0000256" key="9">
    <source>
        <dbReference type="PROSITE-ProRule" id="PRU00284"/>
    </source>
</evidence>
<dbReference type="GO" id="GO:0004888">
    <property type="term" value="F:transmembrane signaling receptor activity"/>
    <property type="evidence" value="ECO:0007669"/>
    <property type="project" value="InterPro"/>
</dbReference>
<feature type="region of interest" description="Disordered" evidence="10">
    <location>
        <begin position="673"/>
        <end position="694"/>
    </location>
</feature>
<dbReference type="Gene3D" id="3.30.450.20">
    <property type="entry name" value="PAS domain"/>
    <property type="match status" value="2"/>
</dbReference>
<accession>A0A660L3D8</accession>
<dbReference type="PANTHER" id="PTHR32089">
    <property type="entry name" value="METHYL-ACCEPTING CHEMOTAXIS PROTEIN MCPB"/>
    <property type="match status" value="1"/>
</dbReference>
<evidence type="ECO:0000256" key="5">
    <source>
        <dbReference type="ARBA" id="ARBA00022989"/>
    </source>
</evidence>
<evidence type="ECO:0000256" key="8">
    <source>
        <dbReference type="ARBA" id="ARBA00029447"/>
    </source>
</evidence>
<evidence type="ECO:0000313" key="15">
    <source>
        <dbReference type="Proteomes" id="UP000278962"/>
    </source>
</evidence>
<keyword evidence="7 9" id="KW-0807">Transducer</keyword>
<dbReference type="Pfam" id="PF00672">
    <property type="entry name" value="HAMP"/>
    <property type="match status" value="2"/>
</dbReference>
<keyword evidence="2" id="KW-1003">Cell membrane</keyword>
<dbReference type="Pfam" id="PF00015">
    <property type="entry name" value="MCPsignal"/>
    <property type="match status" value="1"/>
</dbReference>
<keyword evidence="4 11" id="KW-0812">Transmembrane</keyword>
<gene>
    <name evidence="14" type="ORF">C8N24_4038</name>
</gene>
<dbReference type="CDD" id="cd06225">
    <property type="entry name" value="HAMP"/>
    <property type="match status" value="2"/>
</dbReference>
<dbReference type="PRINTS" id="PR00260">
    <property type="entry name" value="CHEMTRNSDUCR"/>
</dbReference>
<keyword evidence="5 11" id="KW-1133">Transmembrane helix</keyword>
<evidence type="ECO:0000256" key="11">
    <source>
        <dbReference type="SAM" id="Phobius"/>
    </source>
</evidence>
<name>A0A660L3D8_9ACTN</name>
<dbReference type="Gene3D" id="6.10.340.10">
    <property type="match status" value="1"/>
</dbReference>
<keyword evidence="6 11" id="KW-0472">Membrane</keyword>
<feature type="domain" description="Methyl-accepting transducer" evidence="12">
    <location>
        <begin position="435"/>
        <end position="671"/>
    </location>
</feature>
<protein>
    <submittedName>
        <fullName evidence="14">Methyl-accepting chemotaxis sensory transducer with Cache sensor</fullName>
    </submittedName>
</protein>
<dbReference type="PANTHER" id="PTHR32089:SF112">
    <property type="entry name" value="LYSOZYME-LIKE PROTEIN-RELATED"/>
    <property type="match status" value="1"/>
</dbReference>
<evidence type="ECO:0000256" key="1">
    <source>
        <dbReference type="ARBA" id="ARBA00004651"/>
    </source>
</evidence>
<evidence type="ECO:0000313" key="14">
    <source>
        <dbReference type="EMBL" id="RKQ86030.1"/>
    </source>
</evidence>
<evidence type="ECO:0000259" key="12">
    <source>
        <dbReference type="PROSITE" id="PS50111"/>
    </source>
</evidence>
<dbReference type="RefSeq" id="WP_170179247.1">
    <property type="nucleotide sequence ID" value="NZ_RBIL01000002.1"/>
</dbReference>
<dbReference type="Pfam" id="PF02743">
    <property type="entry name" value="dCache_1"/>
    <property type="match status" value="1"/>
</dbReference>
<dbReference type="GO" id="GO:0006935">
    <property type="term" value="P:chemotaxis"/>
    <property type="evidence" value="ECO:0007669"/>
    <property type="project" value="UniProtKB-KW"/>
</dbReference>
<evidence type="ECO:0000256" key="10">
    <source>
        <dbReference type="SAM" id="MobiDB-lite"/>
    </source>
</evidence>
<keyword evidence="15" id="KW-1185">Reference proteome</keyword>
<organism evidence="14 15">
    <name type="scientific">Solirubrobacter pauli</name>
    <dbReference type="NCBI Taxonomy" id="166793"/>
    <lineage>
        <taxon>Bacteria</taxon>
        <taxon>Bacillati</taxon>
        <taxon>Actinomycetota</taxon>
        <taxon>Thermoleophilia</taxon>
        <taxon>Solirubrobacterales</taxon>
        <taxon>Solirubrobacteraceae</taxon>
        <taxon>Solirubrobacter</taxon>
    </lineage>
</organism>
<reference evidence="14 15" key="1">
    <citation type="submission" date="2018-10" db="EMBL/GenBank/DDBJ databases">
        <title>Genomic Encyclopedia of Archaeal and Bacterial Type Strains, Phase II (KMG-II): from individual species to whole genera.</title>
        <authorList>
            <person name="Goeker M."/>
        </authorList>
    </citation>
    <scope>NUCLEOTIDE SEQUENCE [LARGE SCALE GENOMIC DNA]</scope>
    <source>
        <strain evidence="14 15">DSM 14954</strain>
    </source>
</reference>
<sequence length="723" mass="75738">MLLVLLPLTAVAVTVLTLLAISSATSAEKASRFDQMEEAARAGANDFDAQVRENQALGRSLATLIEGLGPGATRAEVSAVVKRFLDRNPQIIGSYVGFDADKFDGADAAHQGTAGADDKGRFLPYWNRLTGKVVLDPLVDMETSDYWNQPKETGKDSVIEPYLYEGALLTSYTTPVERDGGFVGIGGVDVSLASLDGQIGQKRILDSGYGLLVSQSGIFVAAPDKKLIGTKTLDDLAKSKRNPDLETAAKAIAAGKAGQLETTDPFTGKAIVLSWAPVSTGHWGFLTAVPLDEVLASAHDLRTTLLIAGLLLLIVTAIGIAVFATRFAKPITRLTGAAERLAEGDADVAIERRGQDELARLAGAFEASVAYQREMAAHADRIAQGDLTTDIEPKSDRDVLGIAVRDMRRRLAELVGAVDESSRTLSAASQEMASTSEETGRAVGEIASAVSDVAQGAERQVRSIEQARIATAEVGEATHASARSAEETAAAAADARRIAVEGQRAVADATEAMRQVRTSSDELTVQIRALADKSEQIGGFVETITSIAGQTNLLALNAAIEAARAGEQGKGFAVVAEEVRKLAEECQVAAQTIGSLVHEIQDETGAAVRVVEEGAARTDRGAETVEQARDAFERIGAAVEDMSGRVDSIAAAVEQIAASAQRVHTDIDEVAGVAEESSASSEEVSASTQQTSASAQEIAASAQQLAGTAVSLQQLVSKFKVTA</sequence>
<dbReference type="Gene3D" id="1.10.287.950">
    <property type="entry name" value="Methyl-accepting chemotaxis protein"/>
    <property type="match status" value="1"/>
</dbReference>
<proteinExistence type="inferred from homology"/>
<dbReference type="Proteomes" id="UP000278962">
    <property type="component" value="Unassembled WGS sequence"/>
</dbReference>
<dbReference type="SMART" id="SM00304">
    <property type="entry name" value="HAMP"/>
    <property type="match status" value="2"/>
</dbReference>
<evidence type="ECO:0000256" key="3">
    <source>
        <dbReference type="ARBA" id="ARBA00022500"/>
    </source>
</evidence>
<dbReference type="SMART" id="SM00283">
    <property type="entry name" value="MA"/>
    <property type="match status" value="1"/>
</dbReference>
<dbReference type="CDD" id="cd11386">
    <property type="entry name" value="MCP_signal"/>
    <property type="match status" value="1"/>
</dbReference>
<comment type="caution">
    <text evidence="14">The sequence shown here is derived from an EMBL/GenBank/DDBJ whole genome shotgun (WGS) entry which is preliminary data.</text>
</comment>
<feature type="transmembrane region" description="Helical" evidence="11">
    <location>
        <begin position="305"/>
        <end position="324"/>
    </location>
</feature>
<evidence type="ECO:0000259" key="13">
    <source>
        <dbReference type="PROSITE" id="PS50885"/>
    </source>
</evidence>
<dbReference type="PROSITE" id="PS50885">
    <property type="entry name" value="HAMP"/>
    <property type="match status" value="2"/>
</dbReference>
<dbReference type="PROSITE" id="PS50111">
    <property type="entry name" value="CHEMOTAXIS_TRANSDUC_2"/>
    <property type="match status" value="1"/>
</dbReference>
<dbReference type="CDD" id="cd12913">
    <property type="entry name" value="PDC1_MCP_like"/>
    <property type="match status" value="1"/>
</dbReference>
<keyword evidence="3" id="KW-0145">Chemotaxis</keyword>
<evidence type="ECO:0000256" key="2">
    <source>
        <dbReference type="ARBA" id="ARBA00022475"/>
    </source>
</evidence>
<dbReference type="GO" id="GO:0005886">
    <property type="term" value="C:plasma membrane"/>
    <property type="evidence" value="ECO:0007669"/>
    <property type="project" value="UniProtKB-SubCell"/>
</dbReference>
<evidence type="ECO:0000256" key="4">
    <source>
        <dbReference type="ARBA" id="ARBA00022692"/>
    </source>
</evidence>
<comment type="subcellular location">
    <subcellularLocation>
        <location evidence="1">Cell membrane</location>
        <topology evidence="1">Multi-pass membrane protein</topology>
    </subcellularLocation>
</comment>
<dbReference type="AlphaFoldDB" id="A0A660L3D8"/>
<dbReference type="EMBL" id="RBIL01000002">
    <property type="protein sequence ID" value="RKQ86030.1"/>
    <property type="molecule type" value="Genomic_DNA"/>
</dbReference>
<dbReference type="InterPro" id="IPR033479">
    <property type="entry name" value="dCache_1"/>
</dbReference>
<dbReference type="InterPro" id="IPR004089">
    <property type="entry name" value="MCPsignal_dom"/>
</dbReference>
<feature type="domain" description="HAMP" evidence="13">
    <location>
        <begin position="325"/>
        <end position="377"/>
    </location>
</feature>
<dbReference type="SUPFAM" id="SSF58104">
    <property type="entry name" value="Methyl-accepting chemotaxis protein (MCP) signaling domain"/>
    <property type="match status" value="1"/>
</dbReference>
<dbReference type="InterPro" id="IPR004090">
    <property type="entry name" value="Chemotax_Me-accpt_rcpt"/>
</dbReference>
<feature type="domain" description="HAMP" evidence="13">
    <location>
        <begin position="378"/>
        <end position="416"/>
    </location>
</feature>
<evidence type="ECO:0000256" key="6">
    <source>
        <dbReference type="ARBA" id="ARBA00023136"/>
    </source>
</evidence>
<dbReference type="CDD" id="cd12912">
    <property type="entry name" value="PDC2_MCP_like"/>
    <property type="match status" value="1"/>
</dbReference>
<dbReference type="GO" id="GO:0007165">
    <property type="term" value="P:signal transduction"/>
    <property type="evidence" value="ECO:0007669"/>
    <property type="project" value="UniProtKB-KW"/>
</dbReference>
<evidence type="ECO:0000256" key="7">
    <source>
        <dbReference type="ARBA" id="ARBA00023224"/>
    </source>
</evidence>
<comment type="similarity">
    <text evidence="8">Belongs to the methyl-accepting chemotaxis (MCP) protein family.</text>
</comment>
<dbReference type="InterPro" id="IPR003660">
    <property type="entry name" value="HAMP_dom"/>
</dbReference>